<keyword evidence="2" id="KW-1185">Reference proteome</keyword>
<dbReference type="SUPFAM" id="SSF51735">
    <property type="entry name" value="NAD(P)-binding Rossmann-fold domains"/>
    <property type="match status" value="1"/>
</dbReference>
<dbReference type="InterPro" id="IPR002347">
    <property type="entry name" value="SDR_fam"/>
</dbReference>
<dbReference type="Proteomes" id="UP000009172">
    <property type="component" value="Unassembled WGS sequence"/>
</dbReference>
<dbReference type="Gene3D" id="3.40.50.720">
    <property type="entry name" value="NAD(P)-binding Rossmann-like Domain"/>
    <property type="match status" value="1"/>
</dbReference>
<dbReference type="PANTHER" id="PTHR43431">
    <property type="entry name" value="OXIDOREDUCTASE, SHORT CHAIN DEHYDROGENASE/REDUCTASE FAMILY (AFU_ORTHOLOGUE AFUA_5G14000)"/>
    <property type="match status" value="1"/>
</dbReference>
<gene>
    <name evidence="1" type="ORF">TESG_03156</name>
</gene>
<dbReference type="InterPro" id="IPR036291">
    <property type="entry name" value="NAD(P)-bd_dom_sf"/>
</dbReference>
<dbReference type="AlphaFoldDB" id="F2RWL3"/>
<organism evidence="1 2">
    <name type="scientific">Trichophyton tonsurans (strain CBS 112818)</name>
    <name type="common">Scalp ringworm fungus</name>
    <dbReference type="NCBI Taxonomy" id="647933"/>
    <lineage>
        <taxon>Eukaryota</taxon>
        <taxon>Fungi</taxon>
        <taxon>Dikarya</taxon>
        <taxon>Ascomycota</taxon>
        <taxon>Pezizomycotina</taxon>
        <taxon>Eurotiomycetes</taxon>
        <taxon>Eurotiomycetidae</taxon>
        <taxon>Onygenales</taxon>
        <taxon>Arthrodermataceae</taxon>
        <taxon>Trichophyton</taxon>
    </lineage>
</organism>
<name>F2RWL3_TRIT1</name>
<dbReference type="EMBL" id="GG698489">
    <property type="protein sequence ID" value="EGD95687.1"/>
    <property type="molecule type" value="Genomic_DNA"/>
</dbReference>
<dbReference type="PANTHER" id="PTHR43431:SF7">
    <property type="entry name" value="OXIDOREDUCTASE, SHORT CHAIN DEHYDROGENASE_REDUCTASE FAMILY (AFU_ORTHOLOGUE AFUA_5G14000)"/>
    <property type="match status" value="1"/>
</dbReference>
<sequence>MKNAAKVGIHKELYEGLHTDQRQWLLSQASARGLGASIARRFSQKYPVALLARNPKNYDGVIDDITKSGGKAVGFSADVSDASSINRAFAEIDKAFPGSLLAAAVYNVGGGLSVKPFLELTEDEFTQGFKTNGLGGFHFSQAAIPRLQKATELELPPTLIFTGATASLKASAKFSSFASGKFALRAVAQSLAREFGPQGIHVCHAIVDGVIDIERTSHIQFGSPDSKLNPDAVSIQLSDTKSFLQPALMR</sequence>
<reference evidence="2" key="1">
    <citation type="journal article" date="2012" name="MBio">
        <title>Comparative genome analysis of Trichophyton rubrum and related dermatophytes reveals candidate genes involved in infection.</title>
        <authorList>
            <person name="Martinez D.A."/>
            <person name="Oliver B.G."/>
            <person name="Graeser Y."/>
            <person name="Goldberg J.M."/>
            <person name="Li W."/>
            <person name="Martinez-Rossi N.M."/>
            <person name="Monod M."/>
            <person name="Shelest E."/>
            <person name="Barton R.C."/>
            <person name="Birch E."/>
            <person name="Brakhage A.A."/>
            <person name="Chen Z."/>
            <person name="Gurr S.J."/>
            <person name="Heiman D."/>
            <person name="Heitman J."/>
            <person name="Kosti I."/>
            <person name="Rossi A."/>
            <person name="Saif S."/>
            <person name="Samalova M."/>
            <person name="Saunders C.W."/>
            <person name="Shea T."/>
            <person name="Summerbell R.C."/>
            <person name="Xu J."/>
            <person name="Young S."/>
            <person name="Zeng Q."/>
            <person name="Birren B.W."/>
            <person name="Cuomo C.A."/>
            <person name="White T.C."/>
        </authorList>
    </citation>
    <scope>NUCLEOTIDE SEQUENCE [LARGE SCALE GENOMIC DNA]</scope>
    <source>
        <strain evidence="2">CBS 112818</strain>
    </source>
</reference>
<evidence type="ECO:0000313" key="2">
    <source>
        <dbReference type="Proteomes" id="UP000009172"/>
    </source>
</evidence>
<evidence type="ECO:0000313" key="1">
    <source>
        <dbReference type="EMBL" id="EGD95687.1"/>
    </source>
</evidence>
<protein>
    <submittedName>
        <fullName evidence="1">Oxidoreductase</fullName>
    </submittedName>
</protein>
<accession>F2RWL3</accession>
<proteinExistence type="predicted"/>
<dbReference type="Pfam" id="PF00106">
    <property type="entry name" value="adh_short"/>
    <property type="match status" value="1"/>
</dbReference>
<dbReference type="OrthoDB" id="5399006at2759"/>
<dbReference type="HOGENOM" id="CLU_010194_17_0_1"/>